<keyword evidence="4" id="KW-1185">Reference proteome</keyword>
<dbReference type="InterPro" id="IPR039519">
    <property type="entry name" value="YokE-like_PH"/>
</dbReference>
<dbReference type="Pfam" id="PF14470">
    <property type="entry name" value="bPH_3"/>
    <property type="match status" value="1"/>
</dbReference>
<proteinExistence type="predicted"/>
<evidence type="ECO:0000259" key="1">
    <source>
        <dbReference type="Pfam" id="PF09851"/>
    </source>
</evidence>
<gene>
    <name evidence="3" type="ORF">B5F14_06420</name>
</gene>
<evidence type="ECO:0000313" key="3">
    <source>
        <dbReference type="EMBL" id="OUP60101.1"/>
    </source>
</evidence>
<dbReference type="RefSeq" id="WP_087158769.1">
    <property type="nucleotide sequence ID" value="NZ_NFKM01000011.1"/>
</dbReference>
<dbReference type="Proteomes" id="UP000195447">
    <property type="component" value="Unassembled WGS sequence"/>
</dbReference>
<accession>A0A1Y4LYC4</accession>
<evidence type="ECO:0000259" key="2">
    <source>
        <dbReference type="Pfam" id="PF14470"/>
    </source>
</evidence>
<dbReference type="InterPro" id="IPR018649">
    <property type="entry name" value="SHOCT"/>
</dbReference>
<organism evidence="3 4">
    <name type="scientific">Faecalitalea cylindroides</name>
    <dbReference type="NCBI Taxonomy" id="39483"/>
    <lineage>
        <taxon>Bacteria</taxon>
        <taxon>Bacillati</taxon>
        <taxon>Bacillota</taxon>
        <taxon>Erysipelotrichia</taxon>
        <taxon>Erysipelotrichales</taxon>
        <taxon>Erysipelotrichaceae</taxon>
        <taxon>Faecalitalea</taxon>
    </lineage>
</organism>
<feature type="domain" description="SHOCT" evidence="1">
    <location>
        <begin position="256"/>
        <end position="283"/>
    </location>
</feature>
<dbReference type="Pfam" id="PF09851">
    <property type="entry name" value="SHOCT"/>
    <property type="match status" value="1"/>
</dbReference>
<sequence>MYYEFKGPALKPDFSFMDNRINVGKKEYFYDDITNITISYKPTKTTNGVITFVHKRKNIVIAFRKDDEQEIYKAIKEVSTLLSKNDISYDENHDDENAMATKLYDYCIDHGTGKGLNRKWGIKHFTLIINNLMPNEKVAFVFIGLNNYKSATKHEGNFACAITDKRILLAQQKVIGETVKSINWNNVNDITLQKGALLGIVEIDTFKERFNIGVDRTQAQNIYNETYRIYDLLKRKEEKKQYAHPKTEQVKEDPYEQLKKLKELLDMGILTQDEFDAKKKQILNI</sequence>
<evidence type="ECO:0008006" key="5">
    <source>
        <dbReference type="Google" id="ProtNLM"/>
    </source>
</evidence>
<evidence type="ECO:0000313" key="4">
    <source>
        <dbReference type="Proteomes" id="UP000195447"/>
    </source>
</evidence>
<name>A0A1Y4LYC4_9FIRM</name>
<protein>
    <recommendedName>
        <fullName evidence="5">SHOCT domain-containing protein</fullName>
    </recommendedName>
</protein>
<dbReference type="EMBL" id="NFKM01000011">
    <property type="protein sequence ID" value="OUP60101.1"/>
    <property type="molecule type" value="Genomic_DNA"/>
</dbReference>
<dbReference type="AlphaFoldDB" id="A0A1Y4LYC4"/>
<reference evidence="4" key="1">
    <citation type="submission" date="2017-04" db="EMBL/GenBank/DDBJ databases">
        <title>Function of individual gut microbiota members based on whole genome sequencing of pure cultures obtained from chicken caecum.</title>
        <authorList>
            <person name="Medvecky M."/>
            <person name="Cejkova D."/>
            <person name="Polansky O."/>
            <person name="Karasova D."/>
            <person name="Kubasova T."/>
            <person name="Cizek A."/>
            <person name="Rychlik I."/>
        </authorList>
    </citation>
    <scope>NUCLEOTIDE SEQUENCE [LARGE SCALE GENOMIC DNA]</scope>
    <source>
        <strain evidence="4">An178</strain>
    </source>
</reference>
<feature type="domain" description="YokE-like PH" evidence="2">
    <location>
        <begin position="132"/>
        <end position="224"/>
    </location>
</feature>
<comment type="caution">
    <text evidence="3">The sequence shown here is derived from an EMBL/GenBank/DDBJ whole genome shotgun (WGS) entry which is preliminary data.</text>
</comment>